<dbReference type="GO" id="GO:0004527">
    <property type="term" value="F:exonuclease activity"/>
    <property type="evidence" value="ECO:0007669"/>
    <property type="project" value="UniProtKB-KW"/>
</dbReference>
<keyword evidence="5" id="KW-1185">Reference proteome</keyword>
<comment type="caution">
    <text evidence="4">The sequence shown here is derived from an EMBL/GenBank/DDBJ whole genome shotgun (WGS) entry which is preliminary data.</text>
</comment>
<dbReference type="PROSITE" id="PS50102">
    <property type="entry name" value="RRM"/>
    <property type="match status" value="1"/>
</dbReference>
<dbReference type="GO" id="GO:0003723">
    <property type="term" value="F:RNA binding"/>
    <property type="evidence" value="ECO:0007669"/>
    <property type="project" value="UniProtKB-UniRule"/>
</dbReference>
<dbReference type="CDD" id="cd00590">
    <property type="entry name" value="RRM_SF"/>
    <property type="match status" value="1"/>
</dbReference>
<dbReference type="InterPro" id="IPR012677">
    <property type="entry name" value="Nucleotide-bd_a/b_plait_sf"/>
</dbReference>
<dbReference type="PANTHER" id="PTHR34427:SF5">
    <property type="entry name" value="DUF4283 DOMAIN-CONTAINING PROTEIN"/>
    <property type="match status" value="1"/>
</dbReference>
<feature type="region of interest" description="Disordered" evidence="2">
    <location>
        <begin position="114"/>
        <end position="134"/>
    </location>
</feature>
<organism evidence="4 5">
    <name type="scientific">Trifolium medium</name>
    <dbReference type="NCBI Taxonomy" id="97028"/>
    <lineage>
        <taxon>Eukaryota</taxon>
        <taxon>Viridiplantae</taxon>
        <taxon>Streptophyta</taxon>
        <taxon>Embryophyta</taxon>
        <taxon>Tracheophyta</taxon>
        <taxon>Spermatophyta</taxon>
        <taxon>Magnoliopsida</taxon>
        <taxon>eudicotyledons</taxon>
        <taxon>Gunneridae</taxon>
        <taxon>Pentapetalae</taxon>
        <taxon>rosids</taxon>
        <taxon>fabids</taxon>
        <taxon>Fabales</taxon>
        <taxon>Fabaceae</taxon>
        <taxon>Papilionoideae</taxon>
        <taxon>50 kb inversion clade</taxon>
        <taxon>NPAAA clade</taxon>
        <taxon>Hologalegina</taxon>
        <taxon>IRL clade</taxon>
        <taxon>Trifolieae</taxon>
        <taxon>Trifolium</taxon>
    </lineage>
</organism>
<name>A0A392NBI2_9FABA</name>
<dbReference type="InterPro" id="IPR000504">
    <property type="entry name" value="RRM_dom"/>
</dbReference>
<dbReference type="GO" id="GO:0004519">
    <property type="term" value="F:endonuclease activity"/>
    <property type="evidence" value="ECO:0007669"/>
    <property type="project" value="UniProtKB-KW"/>
</dbReference>
<dbReference type="Pfam" id="PF00076">
    <property type="entry name" value="RRM_1"/>
    <property type="match status" value="1"/>
</dbReference>
<feature type="compositionally biased region" description="Basic and acidic residues" evidence="2">
    <location>
        <begin position="1"/>
        <end position="15"/>
    </location>
</feature>
<accession>A0A392NBI2</accession>
<evidence type="ECO:0000256" key="2">
    <source>
        <dbReference type="SAM" id="MobiDB-lite"/>
    </source>
</evidence>
<feature type="domain" description="RRM" evidence="3">
    <location>
        <begin position="33"/>
        <end position="110"/>
    </location>
</feature>
<dbReference type="SUPFAM" id="SSF54928">
    <property type="entry name" value="RNA-binding domain, RBD"/>
    <property type="match status" value="1"/>
</dbReference>
<evidence type="ECO:0000313" key="4">
    <source>
        <dbReference type="EMBL" id="MCH97216.1"/>
    </source>
</evidence>
<dbReference type="Gene3D" id="3.30.70.330">
    <property type="match status" value="1"/>
</dbReference>
<dbReference type="PANTHER" id="PTHR34427">
    <property type="entry name" value="DUF4283 DOMAIN PROTEIN"/>
    <property type="match status" value="1"/>
</dbReference>
<keyword evidence="4" id="KW-0540">Nuclease</keyword>
<evidence type="ECO:0000313" key="5">
    <source>
        <dbReference type="Proteomes" id="UP000265520"/>
    </source>
</evidence>
<proteinExistence type="predicted"/>
<reference evidence="4 5" key="1">
    <citation type="journal article" date="2018" name="Front. Plant Sci.">
        <title>Red Clover (Trifolium pratense) and Zigzag Clover (T. medium) - A Picture of Genomic Similarities and Differences.</title>
        <authorList>
            <person name="Dluhosova J."/>
            <person name="Istvanek J."/>
            <person name="Nedelnik J."/>
            <person name="Repkova J."/>
        </authorList>
    </citation>
    <scope>NUCLEOTIDE SEQUENCE [LARGE SCALE GENOMIC DNA]</scope>
    <source>
        <strain evidence="5">cv. 10/8</strain>
        <tissue evidence="4">Leaf</tissue>
    </source>
</reference>
<keyword evidence="4" id="KW-0269">Exonuclease</keyword>
<protein>
    <submittedName>
        <fullName evidence="4">Endonuclease/exonuclease/phosphatase family protein</fullName>
    </submittedName>
</protein>
<dbReference type="EMBL" id="LXQA010034378">
    <property type="protein sequence ID" value="MCH97216.1"/>
    <property type="molecule type" value="Genomic_DNA"/>
</dbReference>
<keyword evidence="1" id="KW-0694">RNA-binding</keyword>
<dbReference type="SMART" id="SM00360">
    <property type="entry name" value="RRM"/>
    <property type="match status" value="1"/>
</dbReference>
<dbReference type="AlphaFoldDB" id="A0A392NBI2"/>
<keyword evidence="4" id="KW-0255">Endonuclease</keyword>
<gene>
    <name evidence="4" type="ORF">A2U01_0018209</name>
</gene>
<feature type="region of interest" description="Disordered" evidence="2">
    <location>
        <begin position="1"/>
        <end position="23"/>
    </location>
</feature>
<dbReference type="Proteomes" id="UP000265520">
    <property type="component" value="Unassembled WGS sequence"/>
</dbReference>
<dbReference type="InterPro" id="IPR035979">
    <property type="entry name" value="RBD_domain_sf"/>
</dbReference>
<sequence>MREKEEREGELGHERGKSKHGSSYAHRMDQISISFFVTNFPDELGWGDLWKLFAKFGSVSDVFIPKKVDKWGRRFGFVKFKEVRDVEDLSWKLEDVWSGNFKLRVNRARFRKGDNKEVSSTSKEEPQRTREGSDLRVKEDVSFKSLLVRDNSGGVEVMKPVSGERRKVRFNSMGDLVPLELRVCESSLKALKNSKVGLFKQTMDFQTFHERLVGEGNHDVKATYMGGNMVLLQSPCEGELSEVMRCNKTWWDHCFLKVMPWKPTLLSESREVWIQIYGIPLHAWEEGSFKLIVGRFGVFLD</sequence>
<evidence type="ECO:0000259" key="3">
    <source>
        <dbReference type="PROSITE" id="PS50102"/>
    </source>
</evidence>
<evidence type="ECO:0000256" key="1">
    <source>
        <dbReference type="PROSITE-ProRule" id="PRU00176"/>
    </source>
</evidence>
<keyword evidence="4" id="KW-0378">Hydrolase</keyword>
<feature type="non-terminal residue" evidence="4">
    <location>
        <position position="301"/>
    </location>
</feature>